<proteinExistence type="predicted"/>
<organism evidence="1 2">
    <name type="scientific">Sclerotinia sclerotiorum (strain ATCC 18683 / 1980 / Ss-1)</name>
    <name type="common">White mold</name>
    <name type="synonym">Whetzelinia sclerotiorum</name>
    <dbReference type="NCBI Taxonomy" id="665079"/>
    <lineage>
        <taxon>Eukaryota</taxon>
        <taxon>Fungi</taxon>
        <taxon>Dikarya</taxon>
        <taxon>Ascomycota</taxon>
        <taxon>Pezizomycotina</taxon>
        <taxon>Leotiomycetes</taxon>
        <taxon>Helotiales</taxon>
        <taxon>Sclerotiniaceae</taxon>
        <taxon>Sclerotinia</taxon>
    </lineage>
</organism>
<sequence>MRIIWQLPVLPSHPLKTSSSRRTRRHLAEPPMYLQYLRPMIWFLNYSILDNPRTFRI</sequence>
<dbReference type="KEGG" id="ssl:SS1G_08546"/>
<dbReference type="EMBL" id="CH476631">
    <property type="protein sequence ID" value="EDN92683.1"/>
    <property type="molecule type" value="Genomic_DNA"/>
</dbReference>
<evidence type="ECO:0000313" key="2">
    <source>
        <dbReference type="Proteomes" id="UP000001312"/>
    </source>
</evidence>
<gene>
    <name evidence="1" type="ORF">SS1G_08546</name>
</gene>
<dbReference type="RefSeq" id="XP_001590806.1">
    <property type="nucleotide sequence ID" value="XM_001590756.1"/>
</dbReference>
<accession>A7ET91</accession>
<dbReference type="HOGENOM" id="CLU_2997854_0_0_1"/>
<name>A7ET91_SCLS1</name>
<reference evidence="2" key="1">
    <citation type="journal article" date="2011" name="PLoS Genet.">
        <title>Genomic analysis of the necrotrophic fungal pathogens Sclerotinia sclerotiorum and Botrytis cinerea.</title>
        <authorList>
            <person name="Amselem J."/>
            <person name="Cuomo C.A."/>
            <person name="van Kan J.A."/>
            <person name="Viaud M."/>
            <person name="Benito E.P."/>
            <person name="Couloux A."/>
            <person name="Coutinho P.M."/>
            <person name="de Vries R.P."/>
            <person name="Dyer P.S."/>
            <person name="Fillinger S."/>
            <person name="Fournier E."/>
            <person name="Gout L."/>
            <person name="Hahn M."/>
            <person name="Kohn L."/>
            <person name="Lapalu N."/>
            <person name="Plummer K.M."/>
            <person name="Pradier J.M."/>
            <person name="Quevillon E."/>
            <person name="Sharon A."/>
            <person name="Simon A."/>
            <person name="ten Have A."/>
            <person name="Tudzynski B."/>
            <person name="Tudzynski P."/>
            <person name="Wincker P."/>
            <person name="Andrew M."/>
            <person name="Anthouard V."/>
            <person name="Beever R.E."/>
            <person name="Beffa R."/>
            <person name="Benoit I."/>
            <person name="Bouzid O."/>
            <person name="Brault B."/>
            <person name="Chen Z."/>
            <person name="Choquer M."/>
            <person name="Collemare J."/>
            <person name="Cotton P."/>
            <person name="Danchin E.G."/>
            <person name="Da Silva C."/>
            <person name="Gautier A."/>
            <person name="Giraud C."/>
            <person name="Giraud T."/>
            <person name="Gonzalez C."/>
            <person name="Grossetete S."/>
            <person name="Guldener U."/>
            <person name="Henrissat B."/>
            <person name="Howlett B.J."/>
            <person name="Kodira C."/>
            <person name="Kretschmer M."/>
            <person name="Lappartient A."/>
            <person name="Leroch M."/>
            <person name="Levis C."/>
            <person name="Mauceli E."/>
            <person name="Neuveglise C."/>
            <person name="Oeser B."/>
            <person name="Pearson M."/>
            <person name="Poulain J."/>
            <person name="Poussereau N."/>
            <person name="Quesneville H."/>
            <person name="Rascle C."/>
            <person name="Schumacher J."/>
            <person name="Segurens B."/>
            <person name="Sexton A."/>
            <person name="Silva E."/>
            <person name="Sirven C."/>
            <person name="Soanes D.M."/>
            <person name="Talbot N.J."/>
            <person name="Templeton M."/>
            <person name="Yandava C."/>
            <person name="Yarden O."/>
            <person name="Zeng Q."/>
            <person name="Rollins J.A."/>
            <person name="Lebrun M.H."/>
            <person name="Dickman M."/>
        </authorList>
    </citation>
    <scope>NUCLEOTIDE SEQUENCE [LARGE SCALE GENOMIC DNA]</scope>
    <source>
        <strain evidence="2">ATCC 18683 / 1980 / Ss-1</strain>
    </source>
</reference>
<dbReference type="InParanoid" id="A7ET91"/>
<protein>
    <submittedName>
        <fullName evidence="1">Uncharacterized protein</fullName>
    </submittedName>
</protein>
<keyword evidence="2" id="KW-1185">Reference proteome</keyword>
<dbReference type="Proteomes" id="UP000001312">
    <property type="component" value="Unassembled WGS sequence"/>
</dbReference>
<dbReference type="AlphaFoldDB" id="A7ET91"/>
<evidence type="ECO:0000313" key="1">
    <source>
        <dbReference type="EMBL" id="EDN92683.1"/>
    </source>
</evidence>
<dbReference type="GeneID" id="5486938"/>